<gene>
    <name evidence="2" type="ORF">J5N97_026588</name>
</gene>
<keyword evidence="1" id="KW-0175">Coiled coil</keyword>
<dbReference type="OrthoDB" id="786292at2759"/>
<comment type="caution">
    <text evidence="2">The sequence shown here is derived from an EMBL/GenBank/DDBJ whole genome shotgun (WGS) entry which is preliminary data.</text>
</comment>
<accession>A0A9D5C2P9</accession>
<dbReference type="PANTHER" id="PTHR31635">
    <property type="entry name" value="REVERSE TRANSCRIPTASE DOMAIN-CONTAINING PROTEIN-RELATED"/>
    <property type="match status" value="1"/>
</dbReference>
<keyword evidence="3" id="KW-1185">Reference proteome</keyword>
<feature type="coiled-coil region" evidence="1">
    <location>
        <begin position="45"/>
        <end position="89"/>
    </location>
</feature>
<organism evidence="2 3">
    <name type="scientific">Dioscorea zingiberensis</name>
    <dbReference type="NCBI Taxonomy" id="325984"/>
    <lineage>
        <taxon>Eukaryota</taxon>
        <taxon>Viridiplantae</taxon>
        <taxon>Streptophyta</taxon>
        <taxon>Embryophyta</taxon>
        <taxon>Tracheophyta</taxon>
        <taxon>Spermatophyta</taxon>
        <taxon>Magnoliopsida</taxon>
        <taxon>Liliopsida</taxon>
        <taxon>Dioscoreales</taxon>
        <taxon>Dioscoreaceae</taxon>
        <taxon>Dioscorea</taxon>
    </lineage>
</organism>
<evidence type="ECO:0008006" key="4">
    <source>
        <dbReference type="Google" id="ProtNLM"/>
    </source>
</evidence>
<reference evidence="2" key="1">
    <citation type="submission" date="2021-03" db="EMBL/GenBank/DDBJ databases">
        <authorList>
            <person name="Li Z."/>
            <person name="Yang C."/>
        </authorList>
    </citation>
    <scope>NUCLEOTIDE SEQUENCE</scope>
    <source>
        <strain evidence="2">Dzin_1.0</strain>
        <tissue evidence="2">Leaf</tissue>
    </source>
</reference>
<dbReference type="PANTHER" id="PTHR31635:SF196">
    <property type="entry name" value="REVERSE TRANSCRIPTASE DOMAIN-CONTAINING PROTEIN-RELATED"/>
    <property type="match status" value="1"/>
</dbReference>
<evidence type="ECO:0000313" key="3">
    <source>
        <dbReference type="Proteomes" id="UP001085076"/>
    </source>
</evidence>
<evidence type="ECO:0000256" key="1">
    <source>
        <dbReference type="SAM" id="Coils"/>
    </source>
</evidence>
<dbReference type="Proteomes" id="UP001085076">
    <property type="component" value="Miscellaneous, Linkage group lg08"/>
</dbReference>
<name>A0A9D5C2P9_9LILI</name>
<sequence>MVNQWWQLNDFEGSGAYMWSKKLTLLRKRLKEWNKEELRIPRQRKEELQARIEELDTKGEQCQLSTSEEESLQANRNEYDNLIRQEEEHWRQCSRITWLKEGDKNTKFFHSIANQRRNKNWIHQLSVDDQQLCTQSDIAKAVSTHFSALFGQKRHHRYSMDSTRMFTEPPPTDLSQLDNPFTEQEILVAIKELNPDKAAGPDGFPMIFYQQGWHFTKDEILKSFHELHQGTADLERLN</sequence>
<dbReference type="EMBL" id="JAGGNH010000008">
    <property type="protein sequence ID" value="KAJ0965450.1"/>
    <property type="molecule type" value="Genomic_DNA"/>
</dbReference>
<protein>
    <recommendedName>
        <fullName evidence="4">Reverse transcriptase</fullName>
    </recommendedName>
</protein>
<proteinExistence type="predicted"/>
<dbReference type="AlphaFoldDB" id="A0A9D5C2P9"/>
<evidence type="ECO:0000313" key="2">
    <source>
        <dbReference type="EMBL" id="KAJ0965450.1"/>
    </source>
</evidence>
<reference evidence="2" key="2">
    <citation type="journal article" date="2022" name="Hortic Res">
        <title>The genome of Dioscorea zingiberensis sheds light on the biosynthesis, origin and evolution of the medicinally important diosgenin saponins.</title>
        <authorList>
            <person name="Li Y."/>
            <person name="Tan C."/>
            <person name="Li Z."/>
            <person name="Guo J."/>
            <person name="Li S."/>
            <person name="Chen X."/>
            <person name="Wang C."/>
            <person name="Dai X."/>
            <person name="Yang H."/>
            <person name="Song W."/>
            <person name="Hou L."/>
            <person name="Xu J."/>
            <person name="Tong Z."/>
            <person name="Xu A."/>
            <person name="Yuan X."/>
            <person name="Wang W."/>
            <person name="Yang Q."/>
            <person name="Chen L."/>
            <person name="Sun Z."/>
            <person name="Wang K."/>
            <person name="Pan B."/>
            <person name="Chen J."/>
            <person name="Bao Y."/>
            <person name="Liu F."/>
            <person name="Qi X."/>
            <person name="Gang D.R."/>
            <person name="Wen J."/>
            <person name="Li J."/>
        </authorList>
    </citation>
    <scope>NUCLEOTIDE SEQUENCE</scope>
    <source>
        <strain evidence="2">Dzin_1.0</strain>
    </source>
</reference>